<reference evidence="4 5" key="1">
    <citation type="journal article" date="2024" name="Chem. Sci.">
        <title>Discovery of megapolipeptins by genome mining of a Burkholderiales bacteria collection.</title>
        <authorList>
            <person name="Paulo B.S."/>
            <person name="Recchia M.J.J."/>
            <person name="Lee S."/>
            <person name="Fergusson C.H."/>
            <person name="Romanowski S.B."/>
            <person name="Hernandez A."/>
            <person name="Krull N."/>
            <person name="Liu D.Y."/>
            <person name="Cavanagh H."/>
            <person name="Bos A."/>
            <person name="Gray C.A."/>
            <person name="Murphy B.T."/>
            <person name="Linington R.G."/>
            <person name="Eustaquio A.S."/>
        </authorList>
    </citation>
    <scope>NUCLEOTIDE SEQUENCE [LARGE SCALE GENOMIC DNA]</scope>
    <source>
        <strain evidence="4 5">RL21-008-BIB-A</strain>
    </source>
</reference>
<dbReference type="InterPro" id="IPR011836">
    <property type="entry name" value="YhdP"/>
</dbReference>
<dbReference type="NCBIfam" id="TIGR02099">
    <property type="entry name" value="YhdP family protein"/>
    <property type="match status" value="1"/>
</dbReference>
<evidence type="ECO:0000313" key="4">
    <source>
        <dbReference type="EMBL" id="MFL9925486.1"/>
    </source>
</evidence>
<dbReference type="PANTHER" id="PTHR38690:SF1">
    <property type="entry name" value="PROTEASE"/>
    <property type="match status" value="1"/>
</dbReference>
<dbReference type="RefSeq" id="WP_408158675.1">
    <property type="nucleotide sequence ID" value="NZ_JAQQFM010000006.1"/>
</dbReference>
<feature type="compositionally biased region" description="Low complexity" evidence="1">
    <location>
        <begin position="1401"/>
        <end position="1412"/>
    </location>
</feature>
<dbReference type="InterPro" id="IPR025263">
    <property type="entry name" value="YhdP_central"/>
</dbReference>
<evidence type="ECO:0000313" key="5">
    <source>
        <dbReference type="Proteomes" id="UP001629246"/>
    </source>
</evidence>
<keyword evidence="2" id="KW-1133">Transmembrane helix</keyword>
<accession>A0ABW9AAH5</accession>
<dbReference type="EMBL" id="JAQQFM010000006">
    <property type="protein sequence ID" value="MFL9925486.1"/>
    <property type="molecule type" value="Genomic_DNA"/>
</dbReference>
<keyword evidence="5" id="KW-1185">Reference proteome</keyword>
<dbReference type="PANTHER" id="PTHR38690">
    <property type="entry name" value="PROTEASE-RELATED"/>
    <property type="match status" value="1"/>
</dbReference>
<keyword evidence="2" id="KW-0472">Membrane</keyword>
<gene>
    <name evidence="4" type="ORF">PQR62_14500</name>
</gene>
<proteinExistence type="predicted"/>
<sequence length="1412" mass="153564">MSPDQHHATPPTGRLAKCWRIVRVSYRRLNRATFHVLGFTLKLLLAAYFIFCVLFLALRYAVLPEVARYKPEIEKLASKAVGRTVAIQGIEASWSGLRPQLALTNVTIRDEGRQAELTLPDVQATLSWTSILAAGLRLENLTINHADLAIRRDAAGKLYVAGIPVPDSKEHGGAQWVLSQREIVIRNGKLRWLDEQRNAPELALDDVNLVLHNQWLQHKLALKATPPLSYAAPLDVRADFSHPAFASNIADVSRWKGMLYADLRNTDLAVWRAFVDYPIEITQGSGSVRAWLTLDRAKIANFTADLALQNFSARLSKKLEPLSLRRVDGRISASESLGPTPEDGVPTFGANGHKVTLNNFSVETEDGFQLPPTSISEVYEPATRLHAEKMSVQASVLDLAALSQMAARLPLSPSQRQLLSDLDPRGRLQDFTMQWQGTYPDVDSFQVRGKFSGLGLKPQARHVETRKTTPLQTSQVFWPATPGFDNLNGQIDATEKGGTLSLASTHVSIQPPLQSVMPVMPFDKLNLRAHWALQKDQTMLFQVDDMDFAQAGVAGRLSGTHIMPLNGKSAGVIDINARISEFDVKTMARYLPLNMAPPLHNWLTKGLMDGTVRDAQIVVKGALADFPFHTSKPGDKPKGQFSVSGKFDGLKVNYTPGHLNKEGREPEWPLLEEGRGQLLIDRTRLEIHADTAKTRGATLTDVKAVVPDLLAADSVLEIDGNAAAPMQTLLNYLNDSPVARWIGNATEQTTSSGNGKLQLKFQMPLHHAIDTKAEGALLFTNNDVDLMPTLPVMYRTNGKLEFNEKGFTLNGIRGQFLGDNVAVTGGTQHDGSTQVKLEGMVAIDGLRKSYTEPMMQRLLAHVSGSARYTASVIVRQHRPEVIVESNLLGLGMNFPTPLVKAANESMPLRFELQTQASNDALVQRDEVKFALGQLLASRYVRQRVASKSDEWQVLSGGIGLGQPAPQPASGLAVQIGGRALNLDEWLSFKTEIKGGKSATQSGETAGGKPGIRASGVDLDQYLEPDSVSVRVPEVTLKGSRIGNVNLNAVHRENVWQINLDSDQASGNITWNESRSGRGAGRLNARLSRLVIQKGSVADTSGDSADKSSTDNDNGDAQIPALDIMADDFQLFGKKLGKLELNANNVRVSVGREWRINRLTLSNEDAEFRAAGNWMSFGKSNDTNMTYALDVHDAGKLLERFGFHGVVRSGAGKLDGDISWKGAPFQLDIPSLSGQVHVDMHGGQFLKVEPGAAKLLGVLNLQALPRRLALDFRDVFSEGFAFDNIVGTAAIAQGVATTDNLKMTGVTASVLMNGSANIARETQDLHLVVIPEINLGTASVVAMAINPVVGVGTLLAQLFLRNPVMKSLTFEYKVSGSWSDPVVVKQEHKTDGTTAPKTGSDAAANAMPAAATH</sequence>
<evidence type="ECO:0000256" key="2">
    <source>
        <dbReference type="SAM" id="Phobius"/>
    </source>
</evidence>
<feature type="domain" description="YhdP central" evidence="3">
    <location>
        <begin position="41"/>
        <end position="1382"/>
    </location>
</feature>
<evidence type="ECO:0000256" key="1">
    <source>
        <dbReference type="SAM" id="MobiDB-lite"/>
    </source>
</evidence>
<name>A0ABW9AAH5_9BURK</name>
<feature type="transmembrane region" description="Helical" evidence="2">
    <location>
        <begin position="36"/>
        <end position="58"/>
    </location>
</feature>
<protein>
    <submittedName>
        <fullName evidence="4">YhdP family protein</fullName>
    </submittedName>
</protein>
<dbReference type="Proteomes" id="UP001629246">
    <property type="component" value="Unassembled WGS sequence"/>
</dbReference>
<feature type="region of interest" description="Disordered" evidence="1">
    <location>
        <begin position="1096"/>
        <end position="1115"/>
    </location>
</feature>
<keyword evidence="2" id="KW-0812">Transmembrane</keyword>
<organism evidence="4 5">
    <name type="scientific">Herbaspirillum lusitanum</name>
    <dbReference type="NCBI Taxonomy" id="213312"/>
    <lineage>
        <taxon>Bacteria</taxon>
        <taxon>Pseudomonadati</taxon>
        <taxon>Pseudomonadota</taxon>
        <taxon>Betaproteobacteria</taxon>
        <taxon>Burkholderiales</taxon>
        <taxon>Oxalobacteraceae</taxon>
        <taxon>Herbaspirillum</taxon>
    </lineage>
</organism>
<evidence type="ECO:0000259" key="3">
    <source>
        <dbReference type="Pfam" id="PF13116"/>
    </source>
</evidence>
<feature type="region of interest" description="Disordered" evidence="1">
    <location>
        <begin position="1385"/>
        <end position="1412"/>
    </location>
</feature>
<comment type="caution">
    <text evidence="4">The sequence shown here is derived from an EMBL/GenBank/DDBJ whole genome shotgun (WGS) entry which is preliminary data.</text>
</comment>
<dbReference type="Pfam" id="PF13116">
    <property type="entry name" value="YhdP"/>
    <property type="match status" value="1"/>
</dbReference>